<protein>
    <submittedName>
        <fullName evidence="2">Uncharacterized protein</fullName>
    </submittedName>
</protein>
<dbReference type="AlphaFoldDB" id="A0A7V4G6F2"/>
<feature type="compositionally biased region" description="Polar residues" evidence="1">
    <location>
        <begin position="1"/>
        <end position="21"/>
    </location>
</feature>
<name>A0A7V4G6F2_9BACT</name>
<gene>
    <name evidence="2" type="ORF">ENT08_00970</name>
</gene>
<comment type="caution">
    <text evidence="2">The sequence shown here is derived from an EMBL/GenBank/DDBJ whole genome shotgun (WGS) entry which is preliminary data.</text>
</comment>
<proteinExistence type="predicted"/>
<reference evidence="2" key="1">
    <citation type="journal article" date="2020" name="mSystems">
        <title>Genome- and Community-Level Interaction Insights into Carbon Utilization and Element Cycling Functions of Hydrothermarchaeota in Hydrothermal Sediment.</title>
        <authorList>
            <person name="Zhou Z."/>
            <person name="Liu Y."/>
            <person name="Xu W."/>
            <person name="Pan J."/>
            <person name="Luo Z.H."/>
            <person name="Li M."/>
        </authorList>
    </citation>
    <scope>NUCLEOTIDE SEQUENCE [LARGE SCALE GENOMIC DNA]</scope>
    <source>
        <strain evidence="2">SpSt-548</strain>
    </source>
</reference>
<sequence>MKVETNFTLIKGQAETTNGTPSPRPARKEGSSGVVLLISQENRAARRWDPDSLPQARVLLEEVTRGISRTSREKLTEVHDLKPSCLIRLP</sequence>
<organism evidence="2">
    <name type="scientific">Desulfobacca acetoxidans</name>
    <dbReference type="NCBI Taxonomy" id="60893"/>
    <lineage>
        <taxon>Bacteria</taxon>
        <taxon>Pseudomonadati</taxon>
        <taxon>Thermodesulfobacteriota</taxon>
        <taxon>Desulfobaccia</taxon>
        <taxon>Desulfobaccales</taxon>
        <taxon>Desulfobaccaceae</taxon>
        <taxon>Desulfobacca</taxon>
    </lineage>
</organism>
<evidence type="ECO:0000313" key="2">
    <source>
        <dbReference type="EMBL" id="HGS04310.1"/>
    </source>
</evidence>
<accession>A0A7V4G6F2</accession>
<evidence type="ECO:0000256" key="1">
    <source>
        <dbReference type="SAM" id="MobiDB-lite"/>
    </source>
</evidence>
<feature type="region of interest" description="Disordered" evidence="1">
    <location>
        <begin position="1"/>
        <end position="31"/>
    </location>
</feature>
<dbReference type="EMBL" id="DSXI01000056">
    <property type="protein sequence ID" value="HGS04310.1"/>
    <property type="molecule type" value="Genomic_DNA"/>
</dbReference>